<sequence>MRQICGRENRVGYNSGSPNCHLSIEGYKLESSRGAAMKFFNDSENSDNSDT</sequence>
<protein>
    <submittedName>
        <fullName evidence="1">14733_t:CDS:1</fullName>
    </submittedName>
</protein>
<comment type="caution">
    <text evidence="1">The sequence shown here is derived from an EMBL/GenBank/DDBJ whole genome shotgun (WGS) entry which is preliminary data.</text>
</comment>
<dbReference type="Proteomes" id="UP000789901">
    <property type="component" value="Unassembled WGS sequence"/>
</dbReference>
<reference evidence="1 2" key="1">
    <citation type="submission" date="2021-06" db="EMBL/GenBank/DDBJ databases">
        <authorList>
            <person name="Kallberg Y."/>
            <person name="Tangrot J."/>
            <person name="Rosling A."/>
        </authorList>
    </citation>
    <scope>NUCLEOTIDE SEQUENCE [LARGE SCALE GENOMIC DNA]</scope>
    <source>
        <strain evidence="1 2">120-4 pot B 10/14</strain>
    </source>
</reference>
<proteinExistence type="predicted"/>
<dbReference type="EMBL" id="CAJVQB010005135">
    <property type="protein sequence ID" value="CAG8653911.1"/>
    <property type="molecule type" value="Genomic_DNA"/>
</dbReference>
<accession>A0ABN7UQM4</accession>
<evidence type="ECO:0000313" key="2">
    <source>
        <dbReference type="Proteomes" id="UP000789901"/>
    </source>
</evidence>
<keyword evidence="2" id="KW-1185">Reference proteome</keyword>
<evidence type="ECO:0000313" key="1">
    <source>
        <dbReference type="EMBL" id="CAG8653911.1"/>
    </source>
</evidence>
<organism evidence="1 2">
    <name type="scientific">Gigaspora margarita</name>
    <dbReference type="NCBI Taxonomy" id="4874"/>
    <lineage>
        <taxon>Eukaryota</taxon>
        <taxon>Fungi</taxon>
        <taxon>Fungi incertae sedis</taxon>
        <taxon>Mucoromycota</taxon>
        <taxon>Glomeromycotina</taxon>
        <taxon>Glomeromycetes</taxon>
        <taxon>Diversisporales</taxon>
        <taxon>Gigasporaceae</taxon>
        <taxon>Gigaspora</taxon>
    </lineage>
</organism>
<name>A0ABN7UQM4_GIGMA</name>
<gene>
    <name evidence="1" type="ORF">GMARGA_LOCUS9503</name>
</gene>